<keyword evidence="1" id="KW-0175">Coiled coil</keyword>
<keyword evidence="3" id="KW-1185">Reference proteome</keyword>
<protein>
    <recommendedName>
        <fullName evidence="4">F-box domain-containing protein</fullName>
    </recommendedName>
</protein>
<name>A0AAD7FFF7_9AGAR</name>
<sequence>MSLALTQTEANLRARMDRYRELLRSNSDAPSDIRSTISALSTDLSRCDEGLARLHTELARLQAQLNCLTAERQTLQIHYDDCHALLAPIRRLPSEILGSIFDLCRYPDEDDEDEDNRSGPILGHHKLAQRLLRAISRVCIHWRRIVIGTPAYWNTIKIGEGFTIKTPRDLKLLTVALERSRSSPLHVKIYNDQLAFRLLTEFSERWQTAELHFGARDCTLFLRLANRLPMLQKLCIRAFPLQLAPRRALGDFIESAPCLRNLIIAAPLMPTGNEALLRQLSSLTFTSVYPTYITGCVVLISGLSASAQLALFLEDRMPTLLRQVTGPDPPISIPPTTSSLSTFRIRFDSVAHLKEIFTALTLPGLVTLSLRGKYPNLPWPHAEFHALAARSRFHDHLLTLDLRATYIAQAELLECLGALPCLERLTIGDRADRHGQAHHCVITDGLLQGLTVTAAEDGRSQCPAPRLLRLRLFTLGKFDDTVYFNFLRSRMDHLALSNPQQLFESQIEWLWDCERQVGESVMEQIDELCKSGCLKFSIITDEDEWDKYWALRDGDFDSDSEEAE</sequence>
<dbReference type="Proteomes" id="UP001221142">
    <property type="component" value="Unassembled WGS sequence"/>
</dbReference>
<evidence type="ECO:0008006" key="4">
    <source>
        <dbReference type="Google" id="ProtNLM"/>
    </source>
</evidence>
<reference evidence="2" key="1">
    <citation type="submission" date="2023-03" db="EMBL/GenBank/DDBJ databases">
        <title>Massive genome expansion in bonnet fungi (Mycena s.s.) driven by repeated elements and novel gene families across ecological guilds.</title>
        <authorList>
            <consortium name="Lawrence Berkeley National Laboratory"/>
            <person name="Harder C.B."/>
            <person name="Miyauchi S."/>
            <person name="Viragh M."/>
            <person name="Kuo A."/>
            <person name="Thoen E."/>
            <person name="Andreopoulos B."/>
            <person name="Lu D."/>
            <person name="Skrede I."/>
            <person name="Drula E."/>
            <person name="Henrissat B."/>
            <person name="Morin E."/>
            <person name="Kohler A."/>
            <person name="Barry K."/>
            <person name="LaButti K."/>
            <person name="Morin E."/>
            <person name="Salamov A."/>
            <person name="Lipzen A."/>
            <person name="Mereny Z."/>
            <person name="Hegedus B."/>
            <person name="Baldrian P."/>
            <person name="Stursova M."/>
            <person name="Weitz H."/>
            <person name="Taylor A."/>
            <person name="Grigoriev I.V."/>
            <person name="Nagy L.G."/>
            <person name="Martin F."/>
            <person name="Kauserud H."/>
        </authorList>
    </citation>
    <scope>NUCLEOTIDE SEQUENCE</scope>
    <source>
        <strain evidence="2">9284</strain>
    </source>
</reference>
<proteinExistence type="predicted"/>
<evidence type="ECO:0000313" key="2">
    <source>
        <dbReference type="EMBL" id="KAJ7617204.1"/>
    </source>
</evidence>
<evidence type="ECO:0000256" key="1">
    <source>
        <dbReference type="SAM" id="Coils"/>
    </source>
</evidence>
<dbReference type="AlphaFoldDB" id="A0AAD7FFF7"/>
<dbReference type="InterPro" id="IPR032675">
    <property type="entry name" value="LRR_dom_sf"/>
</dbReference>
<comment type="caution">
    <text evidence="2">The sequence shown here is derived from an EMBL/GenBank/DDBJ whole genome shotgun (WGS) entry which is preliminary data.</text>
</comment>
<feature type="coiled-coil region" evidence="1">
    <location>
        <begin position="51"/>
        <end position="78"/>
    </location>
</feature>
<dbReference type="EMBL" id="JARKIF010000021">
    <property type="protein sequence ID" value="KAJ7617204.1"/>
    <property type="molecule type" value="Genomic_DNA"/>
</dbReference>
<organism evidence="2 3">
    <name type="scientific">Roridomyces roridus</name>
    <dbReference type="NCBI Taxonomy" id="1738132"/>
    <lineage>
        <taxon>Eukaryota</taxon>
        <taxon>Fungi</taxon>
        <taxon>Dikarya</taxon>
        <taxon>Basidiomycota</taxon>
        <taxon>Agaricomycotina</taxon>
        <taxon>Agaricomycetes</taxon>
        <taxon>Agaricomycetidae</taxon>
        <taxon>Agaricales</taxon>
        <taxon>Marasmiineae</taxon>
        <taxon>Mycenaceae</taxon>
        <taxon>Roridomyces</taxon>
    </lineage>
</organism>
<evidence type="ECO:0000313" key="3">
    <source>
        <dbReference type="Proteomes" id="UP001221142"/>
    </source>
</evidence>
<accession>A0AAD7FFF7</accession>
<dbReference type="Gene3D" id="3.80.10.10">
    <property type="entry name" value="Ribonuclease Inhibitor"/>
    <property type="match status" value="1"/>
</dbReference>
<gene>
    <name evidence="2" type="ORF">FB45DRAFT_933635</name>
</gene>